<evidence type="ECO:0000313" key="2">
    <source>
        <dbReference type="Proteomes" id="UP000595636"/>
    </source>
</evidence>
<gene>
    <name evidence="1" type="ORF">JEQ17_41395</name>
</gene>
<name>A0A7T7L2P8_9ACTN</name>
<dbReference type="KEGG" id="slf:JEQ17_41395"/>
<sequence>MDDEAILRFLAVDPATLKPAPPPRPRPPELWDRIGLNPVQCSACDNPAWTTRIITAPGLGFRWLDQCRDHAMAVIAARPKRPPVPLADTLAVLQRAAEEAGLRMRVIASSDMAGWLRE</sequence>
<dbReference type="EMBL" id="CP066831">
    <property type="protein sequence ID" value="QQM45236.1"/>
    <property type="molecule type" value="Genomic_DNA"/>
</dbReference>
<dbReference type="Proteomes" id="UP000595636">
    <property type="component" value="Chromosome"/>
</dbReference>
<reference evidence="1 2" key="1">
    <citation type="submission" date="2020-12" db="EMBL/GenBank/DDBJ databases">
        <title>A novel species.</title>
        <authorList>
            <person name="Li K."/>
        </authorList>
    </citation>
    <scope>NUCLEOTIDE SEQUENCE [LARGE SCALE GENOMIC DNA]</scope>
    <source>
        <strain evidence="1 2">ZYC-3</strain>
    </source>
</reference>
<dbReference type="AlphaFoldDB" id="A0A7T7L2P8"/>
<protein>
    <submittedName>
        <fullName evidence="1">Uncharacterized protein</fullName>
    </submittedName>
</protein>
<organism evidence="1 2">
    <name type="scientific">Streptomyces liliifuscus</name>
    <dbReference type="NCBI Taxonomy" id="2797636"/>
    <lineage>
        <taxon>Bacteria</taxon>
        <taxon>Bacillati</taxon>
        <taxon>Actinomycetota</taxon>
        <taxon>Actinomycetes</taxon>
        <taxon>Kitasatosporales</taxon>
        <taxon>Streptomycetaceae</taxon>
        <taxon>Streptomyces</taxon>
    </lineage>
</organism>
<evidence type="ECO:0000313" key="1">
    <source>
        <dbReference type="EMBL" id="QQM45236.1"/>
    </source>
</evidence>
<keyword evidence="2" id="KW-1185">Reference proteome</keyword>
<accession>A0A7T7L2P8</accession>
<dbReference type="RefSeq" id="WP_200400045.1">
    <property type="nucleotide sequence ID" value="NZ_CP066831.1"/>
</dbReference>
<proteinExistence type="predicted"/>